<dbReference type="Proteomes" id="UP001197214">
    <property type="component" value="Unassembled WGS sequence"/>
</dbReference>
<dbReference type="PROSITE" id="PS51186">
    <property type="entry name" value="GNAT"/>
    <property type="match status" value="1"/>
</dbReference>
<dbReference type="EMBL" id="JAHWZX010000006">
    <property type="protein sequence ID" value="MBW4330948.1"/>
    <property type="molecule type" value="Genomic_DNA"/>
</dbReference>
<evidence type="ECO:0000313" key="3">
    <source>
        <dbReference type="Proteomes" id="UP001197214"/>
    </source>
</evidence>
<evidence type="ECO:0000313" key="2">
    <source>
        <dbReference type="EMBL" id="MBW4330948.1"/>
    </source>
</evidence>
<dbReference type="RefSeq" id="WP_219238062.1">
    <property type="nucleotide sequence ID" value="NZ_JAHWZX010000006.1"/>
</dbReference>
<accession>A0ABS6XL58</accession>
<dbReference type="Pfam" id="PF13508">
    <property type="entry name" value="Acetyltransf_7"/>
    <property type="match status" value="1"/>
</dbReference>
<feature type="domain" description="N-acetyltransferase" evidence="1">
    <location>
        <begin position="16"/>
        <end position="152"/>
    </location>
</feature>
<reference evidence="2 3" key="1">
    <citation type="submission" date="2021-07" db="EMBL/GenBank/DDBJ databases">
        <title>Stakelama flava sp. nov., a novel endophytic bacterium isolated from branch of Kandelia candel.</title>
        <authorList>
            <person name="Tuo L."/>
        </authorList>
    </citation>
    <scope>NUCLEOTIDE SEQUENCE [LARGE SCALE GENOMIC DNA]</scope>
    <source>
        <strain evidence="2 3">CBK3Z-3</strain>
    </source>
</reference>
<protein>
    <submittedName>
        <fullName evidence="2">GNAT family N-acetyltransferase</fullName>
    </submittedName>
</protein>
<dbReference type="InterPro" id="IPR000182">
    <property type="entry name" value="GNAT_dom"/>
</dbReference>
<comment type="caution">
    <text evidence="2">The sequence shown here is derived from an EMBL/GenBank/DDBJ whole genome shotgun (WGS) entry which is preliminary data.</text>
</comment>
<proteinExistence type="predicted"/>
<gene>
    <name evidence="2" type="ORF">KY084_08670</name>
</gene>
<organism evidence="2 3">
    <name type="scientific">Stakelama flava</name>
    <dbReference type="NCBI Taxonomy" id="2860338"/>
    <lineage>
        <taxon>Bacteria</taxon>
        <taxon>Pseudomonadati</taxon>
        <taxon>Pseudomonadota</taxon>
        <taxon>Alphaproteobacteria</taxon>
        <taxon>Sphingomonadales</taxon>
        <taxon>Sphingomonadaceae</taxon>
        <taxon>Stakelama</taxon>
    </lineage>
</organism>
<evidence type="ECO:0000259" key="1">
    <source>
        <dbReference type="PROSITE" id="PS51186"/>
    </source>
</evidence>
<name>A0ABS6XL58_9SPHN</name>
<keyword evidence="3" id="KW-1185">Reference proteome</keyword>
<sequence length="152" mass="16883">MVEKPRISIKLLGDCDTLRRLLPSNWQVAQQMYAMMRHGDAVDPTPIPPEYHLDATDGNQGVAAFIFDSKELLAASGYAVEHAGLFVYDRIITEPDYRRRGLGRHIMAALDNRRFSTESQRFLVASAEGKALYESIGWSVVAPYSSAVIPGV</sequence>